<dbReference type="Gene3D" id="2.120.10.80">
    <property type="entry name" value="Kelch-type beta propeller"/>
    <property type="match status" value="1"/>
</dbReference>
<dbReference type="EMBL" id="WTQQ01001537">
    <property type="protein sequence ID" value="MWR92358.1"/>
    <property type="molecule type" value="Genomic_DNA"/>
</dbReference>
<protein>
    <submittedName>
        <fullName evidence="1">N-acetylneuraminic acid mutarotase</fullName>
    </submittedName>
</protein>
<dbReference type="Proteomes" id="UP000436482">
    <property type="component" value="Unassembled WGS sequence"/>
</dbReference>
<evidence type="ECO:0000313" key="1">
    <source>
        <dbReference type="EMBL" id="MWR92358.1"/>
    </source>
</evidence>
<organism evidence="1 2">
    <name type="scientific">Escherichia coli</name>
    <dbReference type="NCBI Taxonomy" id="562"/>
    <lineage>
        <taxon>Bacteria</taxon>
        <taxon>Pseudomonadati</taxon>
        <taxon>Pseudomonadota</taxon>
        <taxon>Gammaproteobacteria</taxon>
        <taxon>Enterobacterales</taxon>
        <taxon>Enterobacteriaceae</taxon>
        <taxon>Escherichia</taxon>
    </lineage>
</organism>
<sequence length="157" mass="16624">GAAVVNKGDKTWLINGEAKPGLRTDAVFELDFTGDNLKWNKLAPVSSPDGVAGGFAGISNDSLIFAGGAGFKGSRENYQNGKNYAHEGLKKSYSADIHLWHNGKWDKSGELSQGRAYGVSLPWNNSLLIIGGETAGGKAVMDSVLISVKDNKVTVQN</sequence>
<dbReference type="AlphaFoldDB" id="A0A6N8NR51"/>
<reference evidence="1 2" key="1">
    <citation type="submission" date="2019-12" db="EMBL/GenBank/DDBJ databases">
        <title>Enteriobacteria Tanzani isolates_8377-8380.</title>
        <authorList>
            <person name="Subbiah M."/>
            <person name="Call D."/>
        </authorList>
    </citation>
    <scope>NUCLEOTIDE SEQUENCE [LARGE SCALE GENOMIC DNA]</scope>
    <source>
        <strain evidence="1 2">8379wE6</strain>
    </source>
</reference>
<dbReference type="InterPro" id="IPR015915">
    <property type="entry name" value="Kelch-typ_b-propeller"/>
</dbReference>
<accession>A0A6N8NR51</accession>
<dbReference type="Pfam" id="PF24996">
    <property type="entry name" value="NANM"/>
    <property type="match status" value="1"/>
</dbReference>
<name>A0A6N8NR51_ECOLX</name>
<dbReference type="SUPFAM" id="SSF117281">
    <property type="entry name" value="Kelch motif"/>
    <property type="match status" value="1"/>
</dbReference>
<feature type="non-terminal residue" evidence="1">
    <location>
        <position position="1"/>
    </location>
</feature>
<comment type="caution">
    <text evidence="1">The sequence shown here is derived from an EMBL/GenBank/DDBJ whole genome shotgun (WGS) entry which is preliminary data.</text>
</comment>
<evidence type="ECO:0000313" key="2">
    <source>
        <dbReference type="Proteomes" id="UP000436482"/>
    </source>
</evidence>
<proteinExistence type="predicted"/>
<gene>
    <name evidence="1" type="ORF">GP979_29420</name>
</gene>
<dbReference type="InterPro" id="IPR056734">
    <property type="entry name" value="NANM"/>
</dbReference>